<feature type="active site" description="Nucleophile" evidence="4">
    <location>
        <position position="351"/>
    </location>
</feature>
<keyword evidence="7" id="KW-1185">Reference proteome</keyword>
<keyword evidence="3 6" id="KW-0808">Transferase</keyword>
<dbReference type="EMBL" id="ML121527">
    <property type="protein sequence ID" value="RPB29790.1"/>
    <property type="molecule type" value="Genomic_DNA"/>
</dbReference>
<evidence type="ECO:0000256" key="5">
    <source>
        <dbReference type="SAM" id="Phobius"/>
    </source>
</evidence>
<evidence type="ECO:0000256" key="2">
    <source>
        <dbReference type="ARBA" id="ARBA00022676"/>
    </source>
</evidence>
<dbReference type="GO" id="GO:0005794">
    <property type="term" value="C:Golgi apparatus"/>
    <property type="evidence" value="ECO:0007669"/>
    <property type="project" value="TreeGrafter"/>
</dbReference>
<dbReference type="AlphaFoldDB" id="A0A3N4M422"/>
<dbReference type="GO" id="GO:0000032">
    <property type="term" value="P:cell wall mannoprotein biosynthetic process"/>
    <property type="evidence" value="ECO:0007669"/>
    <property type="project" value="TreeGrafter"/>
</dbReference>
<dbReference type="GO" id="GO:0006487">
    <property type="term" value="P:protein N-linked glycosylation"/>
    <property type="evidence" value="ECO:0007669"/>
    <property type="project" value="TreeGrafter"/>
</dbReference>
<sequence length="492" mass="56950">MMFKESIYDQMPSSATLPAFQDVSKLHSSPRVAFLKKRIRLKGSSVSVPLGVILLFPVTVLTLVLMLMIRHPGSRGDGGGGIFAGHLPPMMRKMSDQYDSVFHAGCLEPEVDGERANAVILVLARNKELDGVVQSLKSMERHFNRWYHYPYVFLNDKEFNSTFKETVVKYISSTAEFGTINSTLWGYPDWVNVVDAEEVIARQGDAAIMYGGMTSYHHMCHFYSGYFYKHELLLKYKWYWRLEPEINFFCDITYDPFIHMERANKTYGWVIAVKELRETVPNLFRYVSGWKRKNNVKSQGLWEMFVSKPEEQEKLWAEEKDGPGTIAKEGIDPEAMEGESYNMCHFWSNFEIARFDFFRSQQYEDLFKTLERSGGFWQERWGDAPVHSLAAGALLGKKDVHYFRDIGYRHTTIQHCPNNAPNKQLPREPWYDRNLDKAKAKEEDDYWAKWDRSQENGVGCRCRCDQEYEDVEGTGGSCIPQWVDAMGGWASP</sequence>
<gene>
    <name evidence="6" type="ORF">L211DRAFT_41603</name>
</gene>
<dbReference type="GO" id="GO:0000026">
    <property type="term" value="F:alpha-1,2-mannosyltransferase activity"/>
    <property type="evidence" value="ECO:0007669"/>
    <property type="project" value="TreeGrafter"/>
</dbReference>
<keyword evidence="5" id="KW-1133">Transmembrane helix</keyword>
<dbReference type="InParanoid" id="A0A3N4M422"/>
<dbReference type="InterPro" id="IPR029044">
    <property type="entry name" value="Nucleotide-diphossugar_trans"/>
</dbReference>
<organism evidence="6 7">
    <name type="scientific">Terfezia boudieri ATCC MYA-4762</name>
    <dbReference type="NCBI Taxonomy" id="1051890"/>
    <lineage>
        <taxon>Eukaryota</taxon>
        <taxon>Fungi</taxon>
        <taxon>Dikarya</taxon>
        <taxon>Ascomycota</taxon>
        <taxon>Pezizomycotina</taxon>
        <taxon>Pezizomycetes</taxon>
        <taxon>Pezizales</taxon>
        <taxon>Pezizaceae</taxon>
        <taxon>Terfezia</taxon>
    </lineage>
</organism>
<keyword evidence="5" id="KW-0472">Membrane</keyword>
<dbReference type="STRING" id="1051890.A0A3N4M422"/>
<dbReference type="Proteomes" id="UP000267821">
    <property type="component" value="Unassembled WGS sequence"/>
</dbReference>
<protein>
    <submittedName>
        <fullName evidence="6">Putative alpha-1,2-mannosyltransferase</fullName>
    </submittedName>
</protein>
<name>A0A3N4M422_9PEZI</name>
<reference evidence="6 7" key="1">
    <citation type="journal article" date="2018" name="Nat. Ecol. Evol.">
        <title>Pezizomycetes genomes reveal the molecular basis of ectomycorrhizal truffle lifestyle.</title>
        <authorList>
            <person name="Murat C."/>
            <person name="Payen T."/>
            <person name="Noel B."/>
            <person name="Kuo A."/>
            <person name="Morin E."/>
            <person name="Chen J."/>
            <person name="Kohler A."/>
            <person name="Krizsan K."/>
            <person name="Balestrini R."/>
            <person name="Da Silva C."/>
            <person name="Montanini B."/>
            <person name="Hainaut M."/>
            <person name="Levati E."/>
            <person name="Barry K.W."/>
            <person name="Belfiori B."/>
            <person name="Cichocki N."/>
            <person name="Clum A."/>
            <person name="Dockter R.B."/>
            <person name="Fauchery L."/>
            <person name="Guy J."/>
            <person name="Iotti M."/>
            <person name="Le Tacon F."/>
            <person name="Lindquist E.A."/>
            <person name="Lipzen A."/>
            <person name="Malagnac F."/>
            <person name="Mello A."/>
            <person name="Molinier V."/>
            <person name="Miyauchi S."/>
            <person name="Poulain J."/>
            <person name="Riccioni C."/>
            <person name="Rubini A."/>
            <person name="Sitrit Y."/>
            <person name="Splivallo R."/>
            <person name="Traeger S."/>
            <person name="Wang M."/>
            <person name="Zifcakova L."/>
            <person name="Wipf D."/>
            <person name="Zambonelli A."/>
            <person name="Paolocci F."/>
            <person name="Nowrousian M."/>
            <person name="Ottonello S."/>
            <person name="Baldrian P."/>
            <person name="Spatafora J.W."/>
            <person name="Henrissat B."/>
            <person name="Nagy L.G."/>
            <person name="Aury J.M."/>
            <person name="Wincker P."/>
            <person name="Grigoriev I.V."/>
            <person name="Bonfante P."/>
            <person name="Martin F.M."/>
        </authorList>
    </citation>
    <scope>NUCLEOTIDE SEQUENCE [LARGE SCALE GENOMIC DNA]</scope>
    <source>
        <strain evidence="6 7">ATCC MYA-4762</strain>
    </source>
</reference>
<dbReference type="GO" id="GO:0016020">
    <property type="term" value="C:membrane"/>
    <property type="evidence" value="ECO:0007669"/>
    <property type="project" value="InterPro"/>
</dbReference>
<dbReference type="PANTHER" id="PTHR31121">
    <property type="entry name" value="ALPHA-1,2 MANNOSYLTRANSFERASE KTR1"/>
    <property type="match status" value="1"/>
</dbReference>
<evidence type="ECO:0000256" key="1">
    <source>
        <dbReference type="ARBA" id="ARBA00007677"/>
    </source>
</evidence>
<dbReference type="PANTHER" id="PTHR31121:SF2">
    <property type="entry name" value="MANNOSYLTRANSFERASE KTR5-RELATED"/>
    <property type="match status" value="1"/>
</dbReference>
<dbReference type="InterPro" id="IPR002685">
    <property type="entry name" value="Glyco_trans_15"/>
</dbReference>
<feature type="transmembrane region" description="Helical" evidence="5">
    <location>
        <begin position="46"/>
        <end position="69"/>
    </location>
</feature>
<dbReference type="FunCoup" id="A0A3N4M422">
    <property type="interactions" value="36"/>
</dbReference>
<accession>A0A3N4M422</accession>
<evidence type="ECO:0000313" key="7">
    <source>
        <dbReference type="Proteomes" id="UP000267821"/>
    </source>
</evidence>
<dbReference type="Gene3D" id="3.90.550.10">
    <property type="entry name" value="Spore Coat Polysaccharide Biosynthesis Protein SpsA, Chain A"/>
    <property type="match status" value="1"/>
</dbReference>
<keyword evidence="2 6" id="KW-0328">Glycosyltransferase</keyword>
<dbReference type="SUPFAM" id="SSF53448">
    <property type="entry name" value="Nucleotide-diphospho-sugar transferases"/>
    <property type="match status" value="1"/>
</dbReference>
<evidence type="ECO:0000313" key="6">
    <source>
        <dbReference type="EMBL" id="RPB29790.1"/>
    </source>
</evidence>
<evidence type="ECO:0000256" key="3">
    <source>
        <dbReference type="ARBA" id="ARBA00022679"/>
    </source>
</evidence>
<dbReference type="Pfam" id="PF01793">
    <property type="entry name" value="Glyco_transf_15"/>
    <property type="match status" value="1"/>
</dbReference>
<evidence type="ECO:0000256" key="4">
    <source>
        <dbReference type="PIRSR" id="PIRSR018153-1"/>
    </source>
</evidence>
<dbReference type="PIRSF" id="PIRSF018153">
    <property type="entry name" value="Glyco_trans_15"/>
    <property type="match status" value="1"/>
</dbReference>
<dbReference type="OrthoDB" id="439943at2759"/>
<proteinExistence type="inferred from homology"/>
<comment type="similarity">
    <text evidence="1">Belongs to the glycosyltransferase 15 family.</text>
</comment>
<keyword evidence="5" id="KW-0812">Transmembrane</keyword>